<accession>A0AAP3BD44</accession>
<feature type="transmembrane region" description="Helical" evidence="1">
    <location>
        <begin position="6"/>
        <end position="23"/>
    </location>
</feature>
<dbReference type="AlphaFoldDB" id="A0AAP3BD44"/>
<dbReference type="Proteomes" id="UP001209344">
    <property type="component" value="Unassembled WGS sequence"/>
</dbReference>
<evidence type="ECO:0000256" key="1">
    <source>
        <dbReference type="SAM" id="Phobius"/>
    </source>
</evidence>
<keyword evidence="1" id="KW-1133">Transmembrane helix</keyword>
<protein>
    <submittedName>
        <fullName evidence="2">Uncharacterized protein</fullName>
    </submittedName>
</protein>
<evidence type="ECO:0000313" key="2">
    <source>
        <dbReference type="EMBL" id="MCW4127549.1"/>
    </source>
</evidence>
<dbReference type="RefSeq" id="WP_264965565.1">
    <property type="nucleotide sequence ID" value="NZ_JAPDVK010000001.1"/>
</dbReference>
<proteinExistence type="predicted"/>
<keyword evidence="1" id="KW-0812">Transmembrane</keyword>
<comment type="caution">
    <text evidence="2">The sequence shown here is derived from an EMBL/GenBank/DDBJ whole genome shotgun (WGS) entry which is preliminary data.</text>
</comment>
<dbReference type="EMBL" id="JAPDVK010000001">
    <property type="protein sequence ID" value="MCW4127549.1"/>
    <property type="molecule type" value="Genomic_DNA"/>
</dbReference>
<reference evidence="2" key="1">
    <citation type="submission" date="2022-11" db="EMBL/GenBank/DDBJ databases">
        <title>Genomic repertoires linked with pathogenic potency of arthritogenic Prevotella copri isolated from the gut of rheumatoid arthritis patients.</title>
        <authorList>
            <person name="Nii T."/>
            <person name="Maeda Y."/>
            <person name="Motooka D."/>
            <person name="Naito M."/>
            <person name="Matsumoto Y."/>
            <person name="Ogawa T."/>
            <person name="Oguro-Igashira E."/>
            <person name="Kishikawa T."/>
            <person name="Yamashita M."/>
            <person name="Koizumi S."/>
            <person name="Kurakawa T."/>
            <person name="Okumura R."/>
            <person name="Kayama H."/>
            <person name="Murakami M."/>
            <person name="Sakaguchi T."/>
            <person name="Das B."/>
            <person name="Nakamura S."/>
            <person name="Okada Y."/>
            <person name="Kumanogoh A."/>
            <person name="Takeda K."/>
        </authorList>
    </citation>
    <scope>NUCLEOTIDE SEQUENCE</scope>
    <source>
        <strain evidence="2">F3-75</strain>
    </source>
</reference>
<organism evidence="2 3">
    <name type="scientific">Segatella copri</name>
    <dbReference type="NCBI Taxonomy" id="165179"/>
    <lineage>
        <taxon>Bacteria</taxon>
        <taxon>Pseudomonadati</taxon>
        <taxon>Bacteroidota</taxon>
        <taxon>Bacteroidia</taxon>
        <taxon>Bacteroidales</taxon>
        <taxon>Prevotellaceae</taxon>
        <taxon>Segatella</taxon>
    </lineage>
</organism>
<gene>
    <name evidence="2" type="ORF">ONT16_04585</name>
</gene>
<name>A0AAP3BD44_9BACT</name>
<evidence type="ECO:0000313" key="3">
    <source>
        <dbReference type="Proteomes" id="UP001209344"/>
    </source>
</evidence>
<sequence>MLGISILAVILTYVTFGIFHAFNKMSKHISSYSGKSMEDAPKLTIEDMYSPNNKLSSFFKMGNSYSILVSNHIIDKEEFVVADNTINLRNKVARVLRNYAALEREMKKI</sequence>
<keyword evidence="1" id="KW-0472">Membrane</keyword>